<dbReference type="OrthoDB" id="198417at2759"/>
<dbReference type="PROSITE" id="PS50088">
    <property type="entry name" value="ANK_REPEAT"/>
    <property type="match status" value="3"/>
</dbReference>
<accession>D8LW53</accession>
<dbReference type="GeneID" id="24917738"/>
<dbReference type="InterPro" id="IPR002110">
    <property type="entry name" value="Ankyrin_rpt"/>
</dbReference>
<dbReference type="Pfam" id="PF00023">
    <property type="entry name" value="Ank"/>
    <property type="match status" value="1"/>
</dbReference>
<dbReference type="InParanoid" id="D8LW53"/>
<feature type="repeat" description="ANK" evidence="1">
    <location>
        <begin position="524"/>
        <end position="547"/>
    </location>
</feature>
<reference evidence="2" key="1">
    <citation type="submission" date="2010-02" db="EMBL/GenBank/DDBJ databases">
        <title>Sequencing and annotation of the Blastocystis hominis genome.</title>
        <authorList>
            <person name="Wincker P."/>
        </authorList>
    </citation>
    <scope>NUCLEOTIDE SEQUENCE</scope>
    <source>
        <strain evidence="2">Singapore isolate B</strain>
    </source>
</reference>
<evidence type="ECO:0000313" key="3">
    <source>
        <dbReference type="Proteomes" id="UP000008312"/>
    </source>
</evidence>
<feature type="repeat" description="ANK" evidence="1">
    <location>
        <begin position="574"/>
        <end position="599"/>
    </location>
</feature>
<dbReference type="Proteomes" id="UP000008312">
    <property type="component" value="Unassembled WGS sequence"/>
</dbReference>
<dbReference type="PROSITE" id="PS50297">
    <property type="entry name" value="ANK_REP_REGION"/>
    <property type="match status" value="3"/>
</dbReference>
<dbReference type="SMART" id="SM00248">
    <property type="entry name" value="ANK"/>
    <property type="match status" value="5"/>
</dbReference>
<gene>
    <name evidence="2" type="ORF">GSBLH_T00000429001</name>
</gene>
<keyword evidence="1" id="KW-0040">ANK repeat</keyword>
<keyword evidence="3" id="KW-1185">Reference proteome</keyword>
<name>D8LW53_BLAHO</name>
<dbReference type="Gene3D" id="1.25.40.20">
    <property type="entry name" value="Ankyrin repeat-containing domain"/>
    <property type="match status" value="2"/>
</dbReference>
<organism evidence="2">
    <name type="scientific">Blastocystis hominis</name>
    <dbReference type="NCBI Taxonomy" id="12968"/>
    <lineage>
        <taxon>Eukaryota</taxon>
        <taxon>Sar</taxon>
        <taxon>Stramenopiles</taxon>
        <taxon>Bigyra</taxon>
        <taxon>Opalozoa</taxon>
        <taxon>Opalinata</taxon>
        <taxon>Blastocystidae</taxon>
        <taxon>Blastocystis</taxon>
    </lineage>
</organism>
<evidence type="ECO:0000313" key="2">
    <source>
        <dbReference type="EMBL" id="CBK20042.2"/>
    </source>
</evidence>
<sequence>MEQLRKKVNEEEHMLRRVYAKKAALADKPLLKEKYPLLVPVFGNEDIFDCVALSKEEKNTPKAFPLEGKRKSAGTRSIVDRAGFATNWRIFSENLLTLVNWDNVFVAGGAVLACLLPPPPKATKNYKCLRKYFHEDVYAGSDIDLFLYGLNEEEGKKKLNEIYEAVCNEIPYTALAFRSAYAISIVSQFPYRHIQIVLRLYSSPAEILMGFDVDSCSCGFDGKQVYMTPRCHQALIRQMNTVDMTRRSPTYELRLAKYADRGFEVEVPMLQREKIDPMIFEKPWDEVRGLAKLLLLEKLRTPEARYAYRQRTAGPNANFSYKVDSMMRDPYLKKRLEFSPEKASDYSTVFLPWGPSWNAKRIRKLMMTKDIVLNSDWSEIYNNRGYHTHPCWVGSLEEVIKDCCGECPEIPASVDPETLECFVRGPLSFIVDDPGRQSIGSFHPITDGDWTDGAYLSKDSEKLTAAANCGDLETIKAIVPNLCKVDTPDALGRTALHLAVLSNQVEAAKLLLDLGADATLHLKDGRSVLHIAAEYGYMEMLAVLFEKLKLSKKGESNSEESGEGMDLDEVNKNTQLSALHYAVLFGHVDCAEFLLQNGATCDRMIWSADHNVAVSVILLAAHCEYFSKQVSVDLYELLHRYGASLKLLDSGFNNVMHQLANYNYIHFMEYILKHDPIAKSLCEEVNSSCFTPACLAMYNGYYTMAKLMIEMGLPLRASESAVTLTNNR</sequence>
<dbReference type="InterPro" id="IPR053354">
    <property type="entry name" value="MGDG_epimerase"/>
</dbReference>
<proteinExistence type="predicted"/>
<dbReference type="RefSeq" id="XP_012894090.1">
    <property type="nucleotide sequence ID" value="XM_013038636.1"/>
</dbReference>
<feature type="repeat" description="ANK" evidence="1">
    <location>
        <begin position="491"/>
        <end position="523"/>
    </location>
</feature>
<dbReference type="PANTHER" id="PTHR43558:SF6">
    <property type="entry name" value="REDUCTASE, PUTATIVE (AFU_ORTHOLOGUE AFUA_3G10540)-RELATED"/>
    <property type="match status" value="1"/>
</dbReference>
<evidence type="ECO:0000256" key="1">
    <source>
        <dbReference type="PROSITE-ProRule" id="PRU00023"/>
    </source>
</evidence>
<dbReference type="AlphaFoldDB" id="D8LW53"/>
<protein>
    <submittedName>
        <fullName evidence="2">Uncharacterized protein</fullName>
    </submittedName>
</protein>
<dbReference type="InterPro" id="IPR036770">
    <property type="entry name" value="Ankyrin_rpt-contain_sf"/>
</dbReference>
<dbReference type="Pfam" id="PF12796">
    <property type="entry name" value="Ank_2"/>
    <property type="match status" value="1"/>
</dbReference>
<dbReference type="PANTHER" id="PTHR43558">
    <property type="entry name" value="REDUCTASE, PUTATIVE (AFU_ORTHOLOGUE AFUA_3G10540)-RELATED"/>
    <property type="match status" value="1"/>
</dbReference>
<dbReference type="SUPFAM" id="SSF48403">
    <property type="entry name" value="Ankyrin repeat"/>
    <property type="match status" value="1"/>
</dbReference>
<dbReference type="EMBL" id="FN668638">
    <property type="protein sequence ID" value="CBK20042.2"/>
    <property type="molecule type" value="Genomic_DNA"/>
</dbReference>